<name>A0ACC3A5B1_9EURO</name>
<sequence length="398" mass="44476">MVDKEAENRQSGESDRSQYSRALAVWHPNFNSEPSPSPTVSTRDTPHPVAARPLPVTSSIWIQPPDYATVLPNFPNASQSVHTSAPSTILPPPQRIPLVASTTSLEQAFVSIQDFIDIHGHQLEDIVITDWLRSVKITQLLFVSNLFLESGQFLPANKNYGLALSEMCTLLEKTASFYLVILALANYRSSSAKIIQQAMLGFLSNSDRGKPKPSLLGAISRALVEHSTTGIDVRLGLFQCLVDLISARLGNLSSWHVLIRVYFVRFLHNIPWHIQANQINAQLAREMNLWLPQWPVSQRVMLFAVAYLLHNIGDLGPAKRCYDVAMSVLPMLDPSLQHLMAGDVLGASVCNYDLQYYELARQQAQMVFLMLDNAHTVNNERTLHMAEDLIQKINSKIT</sequence>
<accession>A0ACC3A5B1</accession>
<organism evidence="1 2">
    <name type="scientific">Neophaeococcomyces mojaviensis</name>
    <dbReference type="NCBI Taxonomy" id="3383035"/>
    <lineage>
        <taxon>Eukaryota</taxon>
        <taxon>Fungi</taxon>
        <taxon>Dikarya</taxon>
        <taxon>Ascomycota</taxon>
        <taxon>Pezizomycotina</taxon>
        <taxon>Eurotiomycetes</taxon>
        <taxon>Chaetothyriomycetidae</taxon>
        <taxon>Chaetothyriales</taxon>
        <taxon>Chaetothyriales incertae sedis</taxon>
        <taxon>Neophaeococcomyces</taxon>
    </lineage>
</organism>
<dbReference type="EMBL" id="JAPDRQ010000093">
    <property type="protein sequence ID" value="KAJ9655599.1"/>
    <property type="molecule type" value="Genomic_DNA"/>
</dbReference>
<comment type="caution">
    <text evidence="1">The sequence shown here is derived from an EMBL/GenBank/DDBJ whole genome shotgun (WGS) entry which is preliminary data.</text>
</comment>
<gene>
    <name evidence="1" type="ORF">H2198_005600</name>
</gene>
<dbReference type="Proteomes" id="UP001172386">
    <property type="component" value="Unassembled WGS sequence"/>
</dbReference>
<proteinExistence type="predicted"/>
<protein>
    <submittedName>
        <fullName evidence="1">Uncharacterized protein</fullName>
    </submittedName>
</protein>
<evidence type="ECO:0000313" key="1">
    <source>
        <dbReference type="EMBL" id="KAJ9655599.1"/>
    </source>
</evidence>
<reference evidence="1" key="1">
    <citation type="submission" date="2022-10" db="EMBL/GenBank/DDBJ databases">
        <title>Culturing micro-colonial fungi from biological soil crusts in the Mojave desert and describing Neophaeococcomyces mojavensis, and introducing the new genera and species Taxawa tesnikishii.</title>
        <authorList>
            <person name="Kurbessoian T."/>
            <person name="Stajich J.E."/>
        </authorList>
    </citation>
    <scope>NUCLEOTIDE SEQUENCE</scope>
    <source>
        <strain evidence="1">JES_112</strain>
    </source>
</reference>
<evidence type="ECO:0000313" key="2">
    <source>
        <dbReference type="Proteomes" id="UP001172386"/>
    </source>
</evidence>
<keyword evidence="2" id="KW-1185">Reference proteome</keyword>